<organism evidence="2">
    <name type="scientific">marine sediment metagenome</name>
    <dbReference type="NCBI Taxonomy" id="412755"/>
    <lineage>
        <taxon>unclassified sequences</taxon>
        <taxon>metagenomes</taxon>
        <taxon>ecological metagenomes</taxon>
    </lineage>
</organism>
<feature type="region of interest" description="Disordered" evidence="1">
    <location>
        <begin position="76"/>
        <end position="128"/>
    </location>
</feature>
<proteinExistence type="predicted"/>
<gene>
    <name evidence="2" type="ORF">LCGC14_0043930</name>
</gene>
<protein>
    <submittedName>
        <fullName evidence="2">Uncharacterized protein</fullName>
    </submittedName>
</protein>
<accession>A0A0F9VWH4</accession>
<reference evidence="2" key="1">
    <citation type="journal article" date="2015" name="Nature">
        <title>Complex archaea that bridge the gap between prokaryotes and eukaryotes.</title>
        <authorList>
            <person name="Spang A."/>
            <person name="Saw J.H."/>
            <person name="Jorgensen S.L."/>
            <person name="Zaremba-Niedzwiedzka K."/>
            <person name="Martijn J."/>
            <person name="Lind A.E."/>
            <person name="van Eijk R."/>
            <person name="Schleper C."/>
            <person name="Guy L."/>
            <person name="Ettema T.J."/>
        </authorList>
    </citation>
    <scope>NUCLEOTIDE SEQUENCE</scope>
</reference>
<comment type="caution">
    <text evidence="2">The sequence shown here is derived from an EMBL/GenBank/DDBJ whole genome shotgun (WGS) entry which is preliminary data.</text>
</comment>
<evidence type="ECO:0000256" key="1">
    <source>
        <dbReference type="SAM" id="MobiDB-lite"/>
    </source>
</evidence>
<sequence length="128" mass="14431">MAKKPEMKIEDMIDRLRSGEVSPGSREGSDMIRKIALSSPRDLTTRLFHLSNASLEKAMKTAGMKEDQIEEILGTDVKGDIDDVQQEDPLDPFAKHTELAPEPDLEVEHSPYEYDPGEEMRNGPRPPR</sequence>
<evidence type="ECO:0000313" key="2">
    <source>
        <dbReference type="EMBL" id="KKO08455.1"/>
    </source>
</evidence>
<feature type="compositionally biased region" description="Basic and acidic residues" evidence="1">
    <location>
        <begin position="106"/>
        <end position="122"/>
    </location>
</feature>
<dbReference type="AlphaFoldDB" id="A0A0F9VWH4"/>
<dbReference type="EMBL" id="LAZR01000009">
    <property type="protein sequence ID" value="KKO08455.1"/>
    <property type="molecule type" value="Genomic_DNA"/>
</dbReference>
<name>A0A0F9VWH4_9ZZZZ</name>